<keyword evidence="1" id="KW-0677">Repeat</keyword>
<name>A0AAP0ILM5_9MAGN</name>
<dbReference type="EMBL" id="JBBNAG010000007">
    <property type="protein sequence ID" value="KAK9117831.1"/>
    <property type="molecule type" value="Genomic_DNA"/>
</dbReference>
<gene>
    <name evidence="3" type="ORF">Scep_015924</name>
</gene>
<dbReference type="NCBIfam" id="TIGR00756">
    <property type="entry name" value="PPR"/>
    <property type="match status" value="6"/>
</dbReference>
<feature type="repeat" description="PPR" evidence="2">
    <location>
        <begin position="300"/>
        <end position="334"/>
    </location>
</feature>
<dbReference type="GO" id="GO:0005737">
    <property type="term" value="C:cytoplasm"/>
    <property type="evidence" value="ECO:0007669"/>
    <property type="project" value="UniProtKB-ARBA"/>
</dbReference>
<organism evidence="3 4">
    <name type="scientific">Stephania cephalantha</name>
    <dbReference type="NCBI Taxonomy" id="152367"/>
    <lineage>
        <taxon>Eukaryota</taxon>
        <taxon>Viridiplantae</taxon>
        <taxon>Streptophyta</taxon>
        <taxon>Embryophyta</taxon>
        <taxon>Tracheophyta</taxon>
        <taxon>Spermatophyta</taxon>
        <taxon>Magnoliopsida</taxon>
        <taxon>Ranunculales</taxon>
        <taxon>Menispermaceae</taxon>
        <taxon>Menispermoideae</taxon>
        <taxon>Cissampelideae</taxon>
        <taxon>Stephania</taxon>
    </lineage>
</organism>
<dbReference type="Pfam" id="PF20431">
    <property type="entry name" value="E_motif"/>
    <property type="match status" value="1"/>
</dbReference>
<dbReference type="Pfam" id="PF01535">
    <property type="entry name" value="PPR"/>
    <property type="match status" value="4"/>
</dbReference>
<dbReference type="PANTHER" id="PTHR47926:SF497">
    <property type="entry name" value="TETRATRICOPEPTIDE-LIKE HELICAL DOMAIN SUPERFAMILY"/>
    <property type="match status" value="1"/>
</dbReference>
<dbReference type="Pfam" id="PF13041">
    <property type="entry name" value="PPR_2"/>
    <property type="match status" value="1"/>
</dbReference>
<evidence type="ECO:0000313" key="3">
    <source>
        <dbReference type="EMBL" id="KAK9117831.1"/>
    </source>
</evidence>
<comment type="caution">
    <text evidence="3">The sequence shown here is derived from an EMBL/GenBank/DDBJ whole genome shotgun (WGS) entry which is preliminary data.</text>
</comment>
<dbReference type="AlphaFoldDB" id="A0AAP0ILM5"/>
<evidence type="ECO:0000313" key="4">
    <source>
        <dbReference type="Proteomes" id="UP001419268"/>
    </source>
</evidence>
<dbReference type="PANTHER" id="PTHR47926">
    <property type="entry name" value="PENTATRICOPEPTIDE REPEAT-CONTAINING PROTEIN"/>
    <property type="match status" value="1"/>
</dbReference>
<dbReference type="Proteomes" id="UP001419268">
    <property type="component" value="Unassembled WGS sequence"/>
</dbReference>
<dbReference type="InterPro" id="IPR011990">
    <property type="entry name" value="TPR-like_helical_dom_sf"/>
</dbReference>
<dbReference type="InterPro" id="IPR046960">
    <property type="entry name" value="PPR_At4g14850-like_plant"/>
</dbReference>
<dbReference type="Pfam" id="PF12854">
    <property type="entry name" value="PPR_1"/>
    <property type="match status" value="1"/>
</dbReference>
<proteinExistence type="predicted"/>
<dbReference type="FunFam" id="1.25.40.10:FF:001579">
    <property type="entry name" value="Pentatricopeptide repeat-containing protein"/>
    <property type="match status" value="1"/>
</dbReference>
<protein>
    <recommendedName>
        <fullName evidence="5">Chlororespiratory reduction 4</fullName>
    </recommendedName>
</protein>
<evidence type="ECO:0000256" key="2">
    <source>
        <dbReference type="PROSITE-ProRule" id="PRU00708"/>
    </source>
</evidence>
<feature type="repeat" description="PPR" evidence="2">
    <location>
        <begin position="167"/>
        <end position="201"/>
    </location>
</feature>
<keyword evidence="4" id="KW-1185">Reference proteome</keyword>
<feature type="repeat" description="PPR" evidence="2">
    <location>
        <begin position="65"/>
        <end position="99"/>
    </location>
</feature>
<evidence type="ECO:0008006" key="5">
    <source>
        <dbReference type="Google" id="ProtNLM"/>
    </source>
</evidence>
<dbReference type="PROSITE" id="PS51375">
    <property type="entry name" value="PPR"/>
    <property type="match status" value="4"/>
</dbReference>
<dbReference type="GO" id="GO:0016556">
    <property type="term" value="P:mRNA modification"/>
    <property type="evidence" value="ECO:0007669"/>
    <property type="project" value="UniProtKB-ARBA"/>
</dbReference>
<dbReference type="InterPro" id="IPR002885">
    <property type="entry name" value="PPR_rpt"/>
</dbReference>
<accession>A0AAP0ILM5</accession>
<dbReference type="InterPro" id="IPR046848">
    <property type="entry name" value="E_motif"/>
</dbReference>
<feature type="repeat" description="PPR" evidence="2">
    <location>
        <begin position="269"/>
        <end position="299"/>
    </location>
</feature>
<reference evidence="3 4" key="1">
    <citation type="submission" date="2024-01" db="EMBL/GenBank/DDBJ databases">
        <title>Genome assemblies of Stephania.</title>
        <authorList>
            <person name="Yang L."/>
        </authorList>
    </citation>
    <scope>NUCLEOTIDE SEQUENCE [LARGE SCALE GENOMIC DNA]</scope>
    <source>
        <strain evidence="3">JXDWG</strain>
        <tissue evidence="3">Leaf</tissue>
    </source>
</reference>
<dbReference type="Gene3D" id="1.25.40.10">
    <property type="entry name" value="Tetratricopeptide repeat domain"/>
    <property type="match status" value="3"/>
</dbReference>
<evidence type="ECO:0000256" key="1">
    <source>
        <dbReference type="ARBA" id="ARBA00022737"/>
    </source>
</evidence>
<sequence length="525" mass="58354">MNRNNCHSLLKKCGSLEQLKQIHAQSLTLGLHHLQHLACKILNSYTKFDQPFQALNVFNQIPNPDIITWTSLISLYLHIDSPSKALSVFSDSIKFGLKPDSFSVVGALSGCGRNRDLGHGKAVHGMIYRHELRYDPIVGNALIDMYSRNEEVGVAQLVFNDMGSVKDVVSWTSLINGFIKCNDLDSAQELFDGMPVKNSISWTAMISGCIQHGNPIMALEIFQEMKSGSTDTPTATTIVAVLSGCSDTGALDLGRSIHGYVSKISMDLDTTMSNALMDMYSKSGCLGTAEKIFEEMKNKDVFSWTTMISAFAVHGKGSNAIKTFNKMLRSGAEPNEVTFIALLSACSHAGLVEEGRRWFDMMRGVYGFEPEITHYGCMVDLLARAGFVEEAEEMIHRIPVEPDAVVWRSLLSACLVHQHSRIAEMAAKKIIELEPCDDGVHVLLWNMYCSDNRWNDALKVRKAMKDRKVRKKPGCSWIEINGIVHEFLADDKLHSICTEIYLVLEGLAEVMKLIENSSDQVQCST</sequence>
<dbReference type="FunFam" id="1.25.40.10:FF:000277">
    <property type="entry name" value="Pentatricopeptide repeat-containing protein, mitochondrial"/>
    <property type="match status" value="1"/>
</dbReference>
<dbReference type="GO" id="GO:0003723">
    <property type="term" value="F:RNA binding"/>
    <property type="evidence" value="ECO:0007669"/>
    <property type="project" value="InterPro"/>
</dbReference>